<evidence type="ECO:0000313" key="3">
    <source>
        <dbReference type="Proteomes" id="UP000004095"/>
    </source>
</evidence>
<keyword evidence="3" id="KW-1185">Reference proteome</keyword>
<reference evidence="2 3" key="1">
    <citation type="submission" date="2007-01" db="EMBL/GenBank/DDBJ databases">
        <authorList>
            <person name="Haygood M."/>
            <person name="Podell S."/>
            <person name="Anderson C."/>
            <person name="Hopkinson B."/>
            <person name="Roe K."/>
            <person name="Barbeau K."/>
            <person name="Gaasterland T."/>
            <person name="Ferriera S."/>
            <person name="Johnson J."/>
            <person name="Kravitz S."/>
            <person name="Beeson K."/>
            <person name="Sutton G."/>
            <person name="Rogers Y.-H."/>
            <person name="Friedman R."/>
            <person name="Frazier M."/>
            <person name="Venter J.C."/>
        </authorList>
    </citation>
    <scope>NUCLEOTIDE SEQUENCE [LARGE SCALE GENOMIC DNA]</scope>
    <source>
        <strain evidence="2 3">ATCC 23134</strain>
    </source>
</reference>
<sequence>MKPTTNFTITHQFEGVHLSTEEQQQILSFIGWNECPPFEQPGRVAWHILTQEASTEAVPEQQLKAAKIKGVGFWNPRPEGKIHSGVLANLHSEVPTPPTTDTLDSMLTFPHMGINQQGEYTIAYSSATPIGGILHERALLEFNSARILLEHGVPSTIPLMVVQYEDKYQFKGKPMGVVVNLSPEPTSMRLSCIQYGAAVHRGKDAKADAYYDKLRASLGVNGQPELETTRLQTINLLARKIGKLVHDFSAAGLYRYSSEWSNFEYDFARKEVFLTDLDSTLELKNVPEPLQALQVLRDLGTAVYRLVAKFGYPDVLNDYTLNNVLKFDPLAELLVGYFPEAPYDEIEAVSQRLWQCFAPHWVLLKKHQASITNEWSRSRRQTYKMDHDLFYVLTMTLVFPLFERSDLFKQYNCNLTMDNMLQKAQNFLGERYEYFSYLLNNGKVPLNLLEEDGYELSPMGNKGEGVIATKPFTSEDVVMKGQIVKLLGGNHSHASQMGEHTWAIHEGIIPKVNHSCAPNCGIRLNETGAHDIVAIKPIAQGEELTLDYAMRNYQIDYFPSQCQCGASECRTRITGWKDLPQHTKDAYAPWAAPYLLALDKKQVQEVAELEA</sequence>
<evidence type="ECO:0000313" key="2">
    <source>
        <dbReference type="EMBL" id="EAY24746.1"/>
    </source>
</evidence>
<dbReference type="Gene3D" id="2.170.270.10">
    <property type="entry name" value="SET domain"/>
    <property type="match status" value="1"/>
</dbReference>
<accession>A1ZY09</accession>
<dbReference type="SUPFAM" id="SSF82199">
    <property type="entry name" value="SET domain"/>
    <property type="match status" value="1"/>
</dbReference>
<comment type="caution">
    <text evidence="2">The sequence shown here is derived from an EMBL/GenBank/DDBJ whole genome shotgun (WGS) entry which is preliminary data.</text>
</comment>
<protein>
    <recommendedName>
        <fullName evidence="1">SET domain-containing protein</fullName>
    </recommendedName>
</protein>
<dbReference type="PANTHER" id="PTHR12350:SF19">
    <property type="entry name" value="SET DOMAIN-CONTAINING PROTEIN"/>
    <property type="match status" value="1"/>
</dbReference>
<evidence type="ECO:0000259" key="1">
    <source>
        <dbReference type="PROSITE" id="PS50280"/>
    </source>
</evidence>
<dbReference type="InterPro" id="IPR053201">
    <property type="entry name" value="Flavunoidine_N-MTase"/>
</dbReference>
<dbReference type="InterPro" id="IPR001214">
    <property type="entry name" value="SET_dom"/>
</dbReference>
<dbReference type="PROSITE" id="PS50280">
    <property type="entry name" value="SET"/>
    <property type="match status" value="1"/>
</dbReference>
<dbReference type="Pfam" id="PF00856">
    <property type="entry name" value="SET"/>
    <property type="match status" value="1"/>
</dbReference>
<gene>
    <name evidence="2" type="ORF">M23134_05548</name>
</gene>
<dbReference type="Proteomes" id="UP000004095">
    <property type="component" value="Unassembled WGS sequence"/>
</dbReference>
<dbReference type="InterPro" id="IPR046341">
    <property type="entry name" value="SET_dom_sf"/>
</dbReference>
<dbReference type="PANTHER" id="PTHR12350">
    <property type="entry name" value="HISTONE-LYSINE N-METHYLTRANSFERASE-RELATED"/>
    <property type="match status" value="1"/>
</dbReference>
<proteinExistence type="predicted"/>
<name>A1ZY09_MICM2</name>
<dbReference type="RefSeq" id="WP_002704238.1">
    <property type="nucleotide sequence ID" value="NZ_AAWS01000062.1"/>
</dbReference>
<dbReference type="eggNOG" id="COG2940">
    <property type="taxonomic scope" value="Bacteria"/>
</dbReference>
<organism evidence="2 3">
    <name type="scientific">Microscilla marina ATCC 23134</name>
    <dbReference type="NCBI Taxonomy" id="313606"/>
    <lineage>
        <taxon>Bacteria</taxon>
        <taxon>Pseudomonadati</taxon>
        <taxon>Bacteroidota</taxon>
        <taxon>Cytophagia</taxon>
        <taxon>Cytophagales</taxon>
        <taxon>Microscillaceae</taxon>
        <taxon>Microscilla</taxon>
    </lineage>
</organism>
<dbReference type="EMBL" id="AAWS01000062">
    <property type="protein sequence ID" value="EAY24746.1"/>
    <property type="molecule type" value="Genomic_DNA"/>
</dbReference>
<dbReference type="AlphaFoldDB" id="A1ZY09"/>
<feature type="domain" description="SET" evidence="1">
    <location>
        <begin position="444"/>
        <end position="549"/>
    </location>
</feature>